<reference evidence="5 7" key="1">
    <citation type="submission" date="2014-09" db="EMBL/GenBank/DDBJ databases">
        <title>Xanthomonadaceae 3.5X direct submission.</title>
        <authorList>
            <person name="Fang T."/>
            <person name="Wang H."/>
        </authorList>
    </citation>
    <scope>NUCLEOTIDE SEQUENCE [LARGE SCALE GENOMIC DNA]</scope>
    <source>
        <strain evidence="5 7">3.5X</strain>
    </source>
</reference>
<proteinExistence type="predicted"/>
<dbReference type="Pfam" id="PF12833">
    <property type="entry name" value="HTH_18"/>
    <property type="match status" value="1"/>
</dbReference>
<sequence length="275" mass="30509">MTFTAVTPTAPLDAWIACIWDGDAPLRQTPPFRLERILPQPGAALVINLAEDQTRLYDDDDARACHRLGGSVCSGPYTHSFLIDSAEQLRVMGVVFRPGGALPFLREPLHRLSDRDIDLEAVAGDACRGLRQRLLETPTAAQRLTLLEHWLRGRIGDALPCAPAAIRLALDRMHAAPATARIGAIVRDSEVSQKRFGRLFREHLGLGPKRYVRLLRFRRLIDTAHVADDIDWAALAADCGFHDQPHLVREFRAFAGMTPSAYATRRGPHLNHVAV</sequence>
<dbReference type="GO" id="GO:0003700">
    <property type="term" value="F:DNA-binding transcription factor activity"/>
    <property type="evidence" value="ECO:0007669"/>
    <property type="project" value="InterPro"/>
</dbReference>
<protein>
    <submittedName>
        <fullName evidence="6">AraC-like DNA-binding protein</fullName>
    </submittedName>
</protein>
<dbReference type="InterPro" id="IPR009057">
    <property type="entry name" value="Homeodomain-like_sf"/>
</dbReference>
<dbReference type="PROSITE" id="PS01124">
    <property type="entry name" value="HTH_ARAC_FAMILY_2"/>
    <property type="match status" value="1"/>
</dbReference>
<evidence type="ECO:0000256" key="2">
    <source>
        <dbReference type="ARBA" id="ARBA00023125"/>
    </source>
</evidence>
<keyword evidence="3" id="KW-0804">Transcription</keyword>
<dbReference type="OrthoDB" id="9809338at2"/>
<dbReference type="EMBL" id="JROI01000011">
    <property type="protein sequence ID" value="KGI77647.1"/>
    <property type="molecule type" value="Genomic_DNA"/>
</dbReference>
<dbReference type="SMART" id="SM00342">
    <property type="entry name" value="HTH_ARAC"/>
    <property type="match status" value="1"/>
</dbReference>
<dbReference type="InterPro" id="IPR046532">
    <property type="entry name" value="DUF6597"/>
</dbReference>
<dbReference type="InterPro" id="IPR018060">
    <property type="entry name" value="HTH_AraC"/>
</dbReference>
<accession>A0A099CVK4</accession>
<dbReference type="Proteomes" id="UP000560000">
    <property type="component" value="Unassembled WGS sequence"/>
</dbReference>
<gene>
    <name evidence="6" type="ORF">HNQ86_000193</name>
    <name evidence="5" type="ORF">LF63_0110170</name>
</gene>
<dbReference type="EMBL" id="JACHET010000001">
    <property type="protein sequence ID" value="MBB6182848.1"/>
    <property type="molecule type" value="Genomic_DNA"/>
</dbReference>
<dbReference type="RefSeq" id="WP_043101529.1">
    <property type="nucleotide sequence ID" value="NZ_JACHET010000001.1"/>
</dbReference>
<evidence type="ECO:0000313" key="6">
    <source>
        <dbReference type="EMBL" id="MBB6182848.1"/>
    </source>
</evidence>
<evidence type="ECO:0000313" key="8">
    <source>
        <dbReference type="Proteomes" id="UP000560000"/>
    </source>
</evidence>
<dbReference type="Proteomes" id="UP000029708">
    <property type="component" value="Unassembled WGS sequence"/>
</dbReference>
<feature type="domain" description="HTH araC/xylS-type" evidence="4">
    <location>
        <begin position="164"/>
        <end position="265"/>
    </location>
</feature>
<dbReference type="AlphaFoldDB" id="A0A099CVK4"/>
<dbReference type="InterPro" id="IPR050204">
    <property type="entry name" value="AraC_XylS_family_regulators"/>
</dbReference>
<keyword evidence="7" id="KW-1185">Reference proteome</keyword>
<keyword evidence="1" id="KW-0805">Transcription regulation</keyword>
<evidence type="ECO:0000256" key="3">
    <source>
        <dbReference type="ARBA" id="ARBA00023163"/>
    </source>
</evidence>
<evidence type="ECO:0000313" key="7">
    <source>
        <dbReference type="Proteomes" id="UP000029708"/>
    </source>
</evidence>
<organism evidence="5 7">
    <name type="scientific">Oleiagrimonas soli</name>
    <dbReference type="NCBI Taxonomy" id="1543381"/>
    <lineage>
        <taxon>Bacteria</taxon>
        <taxon>Pseudomonadati</taxon>
        <taxon>Pseudomonadota</taxon>
        <taxon>Gammaproteobacteria</taxon>
        <taxon>Lysobacterales</taxon>
        <taxon>Rhodanobacteraceae</taxon>
        <taxon>Oleiagrimonas</taxon>
    </lineage>
</organism>
<keyword evidence="2 6" id="KW-0238">DNA-binding</keyword>
<dbReference type="Gene3D" id="1.10.10.60">
    <property type="entry name" value="Homeodomain-like"/>
    <property type="match status" value="1"/>
</dbReference>
<evidence type="ECO:0000256" key="1">
    <source>
        <dbReference type="ARBA" id="ARBA00023015"/>
    </source>
</evidence>
<dbReference type="Pfam" id="PF20240">
    <property type="entry name" value="DUF6597"/>
    <property type="match status" value="1"/>
</dbReference>
<dbReference type="HOGENOM" id="CLU_066193_0_1_6"/>
<dbReference type="PANTHER" id="PTHR46796">
    <property type="entry name" value="HTH-TYPE TRANSCRIPTIONAL ACTIVATOR RHAS-RELATED"/>
    <property type="match status" value="1"/>
</dbReference>
<dbReference type="GO" id="GO:0043565">
    <property type="term" value="F:sequence-specific DNA binding"/>
    <property type="evidence" value="ECO:0007669"/>
    <property type="project" value="InterPro"/>
</dbReference>
<evidence type="ECO:0000259" key="4">
    <source>
        <dbReference type="PROSITE" id="PS01124"/>
    </source>
</evidence>
<evidence type="ECO:0000313" key="5">
    <source>
        <dbReference type="EMBL" id="KGI77647.1"/>
    </source>
</evidence>
<dbReference type="SUPFAM" id="SSF46689">
    <property type="entry name" value="Homeodomain-like"/>
    <property type="match status" value="1"/>
</dbReference>
<dbReference type="STRING" id="1543381.LF63_0110170"/>
<comment type="caution">
    <text evidence="5">The sequence shown here is derived from an EMBL/GenBank/DDBJ whole genome shotgun (WGS) entry which is preliminary data.</text>
</comment>
<name>A0A099CVK4_9GAMM</name>
<reference evidence="6 8" key="2">
    <citation type="submission" date="2020-08" db="EMBL/GenBank/DDBJ databases">
        <title>Genomic Encyclopedia of Type Strains, Phase IV (KMG-IV): sequencing the most valuable type-strain genomes for metagenomic binning, comparative biology and taxonomic classification.</title>
        <authorList>
            <person name="Goeker M."/>
        </authorList>
    </citation>
    <scope>NUCLEOTIDE SEQUENCE [LARGE SCALE GENOMIC DNA]</scope>
    <source>
        <strain evidence="6 8">DSM 107085</strain>
    </source>
</reference>